<dbReference type="AlphaFoldDB" id="C4JPE9"/>
<evidence type="ECO:0000256" key="1">
    <source>
        <dbReference type="ARBA" id="ARBA00004123"/>
    </source>
</evidence>
<dbReference type="RefSeq" id="XP_002545014.1">
    <property type="nucleotide sequence ID" value="XM_002544968.1"/>
</dbReference>
<dbReference type="PANTHER" id="PTHR15074:SF5">
    <property type="entry name" value="5-METHYLCYTOSINE G_T MISMATCH-SPECIFIC DNA GLYCOSYLASE"/>
    <property type="match status" value="1"/>
</dbReference>
<dbReference type="KEGG" id="ure:UREG_04531"/>
<dbReference type="EMBL" id="CH476616">
    <property type="protein sequence ID" value="EEP79685.1"/>
    <property type="molecule type" value="Genomic_DNA"/>
</dbReference>
<dbReference type="eggNOG" id="ENOG502S3KS">
    <property type="taxonomic scope" value="Eukaryota"/>
</dbReference>
<feature type="region of interest" description="Disordered" evidence="3">
    <location>
        <begin position="804"/>
        <end position="850"/>
    </location>
</feature>
<sequence>MQTDFLGVDVSDSELGQPGRGSSSRSCRAQPIFARQSTLGCDTVCCAFPHKRLAPTSFHCPHDTLANSRRPPANRIDGHPPATPKSRNPRRSLMPGTSLSGWSCVAGRPGDFAASTSLVRLVIAPRLTLFASTSNTGQTSTRHREHHRDTSGDDEPTENSTGRIQKTARRRRSSHGTSKRSSTASSTKRKTKHPDTARRSSSSISSLKNKQGSMGAPDPYAESLLSSRAGRPYPAFSKEHSKEAVRSRDNLGARIDILTPEPTDITVERTRDGRPASRNKNEQSKRQSTATNPTRLPSPPLTNDENQPSRRSTPSVSRTAETKGTSAVKAGEEGKRPKSRPHSTRSSSSLKRTSLENAQKLGDKVHRPGTPSSKFSIFDAFQIPHRSATTSSRQKQQTKDERAKRSNKSQNTVSPTASVSEDETVLGPRTSTASGQRTSSPLHSRNKKSGGRSETPTGGRSTPVHASMTNGQAVPRAASVNPPPPPPPPDLPLMMPKVDYLLQNGGLNHHVPRNFLGAGESANMPQQAFDPSTIGTKLFEPFSNLLDSYGTVLSKRGSLAVATGYRSVARRLLDRLEAVFARDISQEVCECFMCLEYEASEEASGVSWGEVLELVSGRSDLPAWPPFQIHTEPDTVDLGKTAHVPMQKLDIDVPKEMREHYLLHSRKTKQAIDEWLSRQTPDSTSPPDMVDDETLAFAMLTYLGNEQRNLFSKFLELPTSPPSPKPQTPKPRGRPEALVLAGSAIQRLYRLPSEPRDPDTALYLVNNPDMHHVLATLSAISNDEWDILISGRFDGFLRSGAEDNIPPTSATAPPFNSKSSSSRNGINGSRPASQPYGRRQGPASFGAPISVDEENEIATLAEIEREIYAGMEALEDAFEALHYKAEAIRTALRERGAGLSLANQARRGSPLVPGPNPKLPGFGSSVNGAECEMDDMIDDGLSSIAPSESASNISSVRRRRPKRRTERRTPSVVGEEDEGEHHLNVPRRTGTASSGRRR</sequence>
<dbReference type="GO" id="GO:0003677">
    <property type="term" value="F:DNA binding"/>
    <property type="evidence" value="ECO:0007669"/>
    <property type="project" value="InterPro"/>
</dbReference>
<feature type="compositionally biased region" description="Low complexity" evidence="3">
    <location>
        <begin position="309"/>
        <end position="319"/>
    </location>
</feature>
<feature type="compositionally biased region" description="Polar residues" evidence="3">
    <location>
        <begin position="429"/>
        <end position="443"/>
    </location>
</feature>
<dbReference type="OMA" id="KNPHTHD"/>
<feature type="compositionally biased region" description="Basic and acidic residues" evidence="3">
    <location>
        <begin position="266"/>
        <end position="285"/>
    </location>
</feature>
<feature type="region of interest" description="Disordered" evidence="3">
    <location>
        <begin position="942"/>
        <end position="998"/>
    </location>
</feature>
<organism evidence="4 5">
    <name type="scientific">Uncinocarpus reesii (strain UAMH 1704)</name>
    <dbReference type="NCBI Taxonomy" id="336963"/>
    <lineage>
        <taxon>Eukaryota</taxon>
        <taxon>Fungi</taxon>
        <taxon>Dikarya</taxon>
        <taxon>Ascomycota</taxon>
        <taxon>Pezizomycotina</taxon>
        <taxon>Eurotiomycetes</taxon>
        <taxon>Eurotiomycetidae</taxon>
        <taxon>Onygenales</taxon>
        <taxon>Onygenaceae</taxon>
        <taxon>Uncinocarpus</taxon>
    </lineage>
</organism>
<feature type="compositionally biased region" description="Polar residues" evidence="3">
    <location>
        <begin position="944"/>
        <end position="955"/>
    </location>
</feature>
<feature type="compositionally biased region" description="Polar residues" evidence="3">
    <location>
        <begin position="408"/>
        <end position="419"/>
    </location>
</feature>
<evidence type="ECO:0000256" key="3">
    <source>
        <dbReference type="SAM" id="MobiDB-lite"/>
    </source>
</evidence>
<gene>
    <name evidence="4" type="ORF">UREG_04531</name>
</gene>
<dbReference type="OrthoDB" id="5373744at2759"/>
<dbReference type="STRING" id="336963.C4JPE9"/>
<dbReference type="GeneID" id="8442397"/>
<evidence type="ECO:0008006" key="6">
    <source>
        <dbReference type="Google" id="ProtNLM"/>
    </source>
</evidence>
<keyword evidence="2" id="KW-0539">Nucleus</keyword>
<accession>C4JPE9</accession>
<feature type="compositionally biased region" description="Low complexity" evidence="3">
    <location>
        <begin position="987"/>
        <end position="998"/>
    </location>
</feature>
<feature type="compositionally biased region" description="Basic residues" evidence="3">
    <location>
        <begin position="166"/>
        <end position="178"/>
    </location>
</feature>
<name>C4JPE9_UNCRE</name>
<feature type="compositionally biased region" description="Low complexity" evidence="3">
    <location>
        <begin position="816"/>
        <end position="830"/>
    </location>
</feature>
<proteinExistence type="predicted"/>
<evidence type="ECO:0000313" key="4">
    <source>
        <dbReference type="EMBL" id="EEP79685.1"/>
    </source>
</evidence>
<feature type="region of interest" description="Disordered" evidence="3">
    <location>
        <begin position="134"/>
        <end position="225"/>
    </location>
</feature>
<evidence type="ECO:0000313" key="5">
    <source>
        <dbReference type="Proteomes" id="UP000002058"/>
    </source>
</evidence>
<feature type="region of interest" description="Disordered" evidence="3">
    <location>
        <begin position="1"/>
        <end position="27"/>
    </location>
</feature>
<dbReference type="HOGENOM" id="CLU_008691_0_0_1"/>
<protein>
    <recommendedName>
        <fullName evidence="6">5-Methylcytosine G/T mismatch-specific DNA glycosylase</fullName>
    </recommendedName>
</protein>
<feature type="region of interest" description="Disordered" evidence="3">
    <location>
        <begin position="253"/>
        <end position="467"/>
    </location>
</feature>
<feature type="compositionally biased region" description="Polar residues" evidence="3">
    <location>
        <begin position="286"/>
        <end position="306"/>
    </location>
</feature>
<evidence type="ECO:0000256" key="2">
    <source>
        <dbReference type="ARBA" id="ARBA00023242"/>
    </source>
</evidence>
<reference evidence="5" key="1">
    <citation type="journal article" date="2009" name="Genome Res.">
        <title>Comparative genomic analyses of the human fungal pathogens Coccidioides and their relatives.</title>
        <authorList>
            <person name="Sharpton T.J."/>
            <person name="Stajich J.E."/>
            <person name="Rounsley S.D."/>
            <person name="Gardner M.J."/>
            <person name="Wortman J.R."/>
            <person name="Jordar V.S."/>
            <person name="Maiti R."/>
            <person name="Kodira C.D."/>
            <person name="Neafsey D.E."/>
            <person name="Zeng Q."/>
            <person name="Hung C.-Y."/>
            <person name="McMahan C."/>
            <person name="Muszewska A."/>
            <person name="Grynberg M."/>
            <person name="Mandel M.A."/>
            <person name="Kellner E.M."/>
            <person name="Barker B.M."/>
            <person name="Galgiani J.N."/>
            <person name="Orbach M.J."/>
            <person name="Kirkland T.N."/>
            <person name="Cole G.T."/>
            <person name="Henn M.R."/>
            <person name="Birren B.W."/>
            <person name="Taylor J.W."/>
        </authorList>
    </citation>
    <scope>NUCLEOTIDE SEQUENCE [LARGE SCALE GENOMIC DNA]</scope>
    <source>
        <strain evidence="5">UAMH 1704</strain>
    </source>
</reference>
<keyword evidence="5" id="KW-1185">Reference proteome</keyword>
<dbReference type="Proteomes" id="UP000002058">
    <property type="component" value="Unassembled WGS sequence"/>
</dbReference>
<dbReference type="InParanoid" id="C4JPE9"/>
<feature type="region of interest" description="Disordered" evidence="3">
    <location>
        <begin position="64"/>
        <end position="95"/>
    </location>
</feature>
<dbReference type="VEuPathDB" id="FungiDB:UREG_04531"/>
<dbReference type="PANTHER" id="PTHR15074">
    <property type="entry name" value="METHYL-CPG-BINDING PROTEIN"/>
    <property type="match status" value="1"/>
</dbReference>
<dbReference type="GO" id="GO:0005634">
    <property type="term" value="C:nucleus"/>
    <property type="evidence" value="ECO:0007669"/>
    <property type="project" value="UniProtKB-SubCell"/>
</dbReference>
<feature type="compositionally biased region" description="Basic residues" evidence="3">
    <location>
        <begin position="956"/>
        <end position="966"/>
    </location>
</feature>
<comment type="subcellular location">
    <subcellularLocation>
        <location evidence="1">Nucleus</location>
    </subcellularLocation>
</comment>
<dbReference type="InterPro" id="IPR045138">
    <property type="entry name" value="MeCP2/MBD4"/>
</dbReference>